<gene>
    <name evidence="1" type="ORF">CYNAS_LOCUS20671</name>
</gene>
<evidence type="ECO:0000313" key="1">
    <source>
        <dbReference type="EMBL" id="CAJ0608688.1"/>
    </source>
</evidence>
<evidence type="ECO:0000313" key="2">
    <source>
        <dbReference type="Proteomes" id="UP001176961"/>
    </source>
</evidence>
<dbReference type="EMBL" id="CATQJL010000326">
    <property type="protein sequence ID" value="CAJ0608688.1"/>
    <property type="molecule type" value="Genomic_DNA"/>
</dbReference>
<protein>
    <submittedName>
        <fullName evidence="1">Uncharacterized protein</fullName>
    </submittedName>
</protein>
<name>A0AA36MGA8_CYLNA</name>
<proteinExistence type="predicted"/>
<organism evidence="1 2">
    <name type="scientific">Cylicocyclus nassatus</name>
    <name type="common">Nematode worm</name>
    <dbReference type="NCBI Taxonomy" id="53992"/>
    <lineage>
        <taxon>Eukaryota</taxon>
        <taxon>Metazoa</taxon>
        <taxon>Ecdysozoa</taxon>
        <taxon>Nematoda</taxon>
        <taxon>Chromadorea</taxon>
        <taxon>Rhabditida</taxon>
        <taxon>Rhabditina</taxon>
        <taxon>Rhabditomorpha</taxon>
        <taxon>Strongyloidea</taxon>
        <taxon>Strongylidae</taxon>
        <taxon>Cylicocyclus</taxon>
    </lineage>
</organism>
<sequence length="101" mass="11875">MYTSYRQRLSIDVSSGINRYSTRLNLRGCRRELWASAHLERRQSRLIPTWKYQEKKHVSARFCVPVHLVLRSIKPLHLPPARAQCFASASEVRVRVMILNL</sequence>
<reference evidence="1" key="1">
    <citation type="submission" date="2023-07" db="EMBL/GenBank/DDBJ databases">
        <authorList>
            <consortium name="CYATHOMIX"/>
        </authorList>
    </citation>
    <scope>NUCLEOTIDE SEQUENCE</scope>
    <source>
        <strain evidence="1">N/A</strain>
    </source>
</reference>
<keyword evidence="2" id="KW-1185">Reference proteome</keyword>
<dbReference type="AlphaFoldDB" id="A0AA36MGA8"/>
<dbReference type="Proteomes" id="UP001176961">
    <property type="component" value="Unassembled WGS sequence"/>
</dbReference>
<accession>A0AA36MGA8</accession>
<comment type="caution">
    <text evidence="1">The sequence shown here is derived from an EMBL/GenBank/DDBJ whole genome shotgun (WGS) entry which is preliminary data.</text>
</comment>